<keyword evidence="7" id="KW-0067">ATP-binding</keyword>
<name>A0AAV8P4S8_ENSVE</name>
<dbReference type="GO" id="GO:0004674">
    <property type="term" value="F:protein serine/threonine kinase activity"/>
    <property type="evidence" value="ECO:0007669"/>
    <property type="project" value="UniProtKB-KW"/>
</dbReference>
<dbReference type="InterPro" id="IPR008271">
    <property type="entry name" value="Ser/Thr_kinase_AS"/>
</dbReference>
<dbReference type="FunFam" id="1.10.510.10:FF:000530">
    <property type="entry name" value="probable receptor-like protein kinase At5g59700"/>
    <property type="match status" value="1"/>
</dbReference>
<feature type="domain" description="Protein kinase" evidence="14">
    <location>
        <begin position="283"/>
        <end position="556"/>
    </location>
</feature>
<evidence type="ECO:0000313" key="15">
    <source>
        <dbReference type="EMBL" id="KAJ8464292.1"/>
    </source>
</evidence>
<evidence type="ECO:0000256" key="2">
    <source>
        <dbReference type="ARBA" id="ARBA00012513"/>
    </source>
</evidence>
<feature type="transmembrane region" description="Helical" evidence="12">
    <location>
        <begin position="219"/>
        <end position="241"/>
    </location>
</feature>
<keyword evidence="9 12" id="KW-0472">Membrane</keyword>
<comment type="caution">
    <text evidence="15">The sequence shown here is derived from an EMBL/GenBank/DDBJ whole genome shotgun (WGS) entry which is preliminary data.</text>
</comment>
<dbReference type="GO" id="GO:0005886">
    <property type="term" value="C:plasma membrane"/>
    <property type="evidence" value="ECO:0007669"/>
    <property type="project" value="UniProtKB-SubCell"/>
</dbReference>
<keyword evidence="8 12" id="KW-1133">Transmembrane helix</keyword>
<keyword evidence="6" id="KW-0547">Nucleotide-binding</keyword>
<dbReference type="Proteomes" id="UP001222027">
    <property type="component" value="Unassembled WGS sequence"/>
</dbReference>
<dbReference type="PANTHER" id="PTHR47982">
    <property type="entry name" value="PROLINE-RICH RECEPTOR-LIKE PROTEIN KINASE PERK4"/>
    <property type="match status" value="1"/>
</dbReference>
<dbReference type="InterPro" id="IPR000719">
    <property type="entry name" value="Prot_kinase_dom"/>
</dbReference>
<evidence type="ECO:0000256" key="10">
    <source>
        <dbReference type="ARBA" id="ARBA00047899"/>
    </source>
</evidence>
<evidence type="ECO:0000256" key="12">
    <source>
        <dbReference type="SAM" id="Phobius"/>
    </source>
</evidence>
<evidence type="ECO:0000256" key="8">
    <source>
        <dbReference type="ARBA" id="ARBA00022989"/>
    </source>
</evidence>
<dbReference type="SUPFAM" id="SSF56112">
    <property type="entry name" value="Protein kinase-like (PK-like)"/>
    <property type="match status" value="1"/>
</dbReference>
<reference evidence="15 16" key="1">
    <citation type="submission" date="2022-12" db="EMBL/GenBank/DDBJ databases">
        <title>Chromosome-scale assembly of the Ensete ventricosum genome.</title>
        <authorList>
            <person name="Dussert Y."/>
            <person name="Stocks J."/>
            <person name="Wendawek A."/>
            <person name="Woldeyes F."/>
            <person name="Nichols R.A."/>
            <person name="Borrell J.S."/>
        </authorList>
    </citation>
    <scope>NUCLEOTIDE SEQUENCE [LARGE SCALE GENOMIC DNA]</scope>
    <source>
        <strain evidence="16">cv. Maze</strain>
        <tissue evidence="15">Seeds</tissue>
    </source>
</reference>
<comment type="subcellular location">
    <subcellularLocation>
        <location evidence="1">Cell membrane</location>
        <topology evidence="1">Single-pass membrane protein</topology>
    </subcellularLocation>
</comment>
<dbReference type="PANTHER" id="PTHR47982:SF57">
    <property type="entry name" value="PROTEIN KINASE DOMAIN-CONTAINING PROTEIN"/>
    <property type="match status" value="1"/>
</dbReference>
<keyword evidence="4" id="KW-0808">Transferase</keyword>
<dbReference type="EC" id="2.7.11.1" evidence="2"/>
<evidence type="ECO:0000256" key="4">
    <source>
        <dbReference type="ARBA" id="ARBA00022679"/>
    </source>
</evidence>
<evidence type="ECO:0000256" key="6">
    <source>
        <dbReference type="ARBA" id="ARBA00022741"/>
    </source>
</evidence>
<dbReference type="PROSITE" id="PS50011">
    <property type="entry name" value="PROTEIN_KINASE_DOM"/>
    <property type="match status" value="1"/>
</dbReference>
<keyword evidence="16" id="KW-1185">Reference proteome</keyword>
<accession>A0AAV8P4S8</accession>
<keyword evidence="3" id="KW-0723">Serine/threonine-protein kinase</keyword>
<evidence type="ECO:0000256" key="7">
    <source>
        <dbReference type="ARBA" id="ARBA00022840"/>
    </source>
</evidence>
<organism evidence="15 16">
    <name type="scientific">Ensete ventricosum</name>
    <name type="common">Abyssinian banana</name>
    <name type="synonym">Musa ensete</name>
    <dbReference type="NCBI Taxonomy" id="4639"/>
    <lineage>
        <taxon>Eukaryota</taxon>
        <taxon>Viridiplantae</taxon>
        <taxon>Streptophyta</taxon>
        <taxon>Embryophyta</taxon>
        <taxon>Tracheophyta</taxon>
        <taxon>Spermatophyta</taxon>
        <taxon>Magnoliopsida</taxon>
        <taxon>Liliopsida</taxon>
        <taxon>Zingiberales</taxon>
        <taxon>Musaceae</taxon>
        <taxon>Ensete</taxon>
    </lineage>
</organism>
<evidence type="ECO:0000313" key="16">
    <source>
        <dbReference type="Proteomes" id="UP001222027"/>
    </source>
</evidence>
<dbReference type="AlphaFoldDB" id="A0AAV8P4S8"/>
<dbReference type="Gene3D" id="3.30.200.20">
    <property type="entry name" value="Phosphorylase Kinase, domain 1"/>
    <property type="match status" value="1"/>
</dbReference>
<evidence type="ECO:0000256" key="3">
    <source>
        <dbReference type="ARBA" id="ARBA00022527"/>
    </source>
</evidence>
<evidence type="ECO:0000256" key="11">
    <source>
        <dbReference type="ARBA" id="ARBA00048679"/>
    </source>
</evidence>
<dbReference type="InterPro" id="IPR047117">
    <property type="entry name" value="PERK1-13-like"/>
</dbReference>
<feature type="signal peptide" evidence="13">
    <location>
        <begin position="1"/>
        <end position="19"/>
    </location>
</feature>
<protein>
    <recommendedName>
        <fullName evidence="2">non-specific serine/threonine protein kinase</fullName>
        <ecNumber evidence="2">2.7.11.1</ecNumber>
    </recommendedName>
</protein>
<comment type="catalytic activity">
    <reaction evidence="10">
        <text>L-threonyl-[protein] + ATP = O-phospho-L-threonyl-[protein] + ADP + H(+)</text>
        <dbReference type="Rhea" id="RHEA:46608"/>
        <dbReference type="Rhea" id="RHEA-COMP:11060"/>
        <dbReference type="Rhea" id="RHEA-COMP:11605"/>
        <dbReference type="ChEBI" id="CHEBI:15378"/>
        <dbReference type="ChEBI" id="CHEBI:30013"/>
        <dbReference type="ChEBI" id="CHEBI:30616"/>
        <dbReference type="ChEBI" id="CHEBI:61977"/>
        <dbReference type="ChEBI" id="CHEBI:456216"/>
        <dbReference type="EC" id="2.7.11.1"/>
    </reaction>
</comment>
<comment type="catalytic activity">
    <reaction evidence="11">
        <text>L-seryl-[protein] + ATP = O-phospho-L-seryl-[protein] + ADP + H(+)</text>
        <dbReference type="Rhea" id="RHEA:17989"/>
        <dbReference type="Rhea" id="RHEA-COMP:9863"/>
        <dbReference type="Rhea" id="RHEA-COMP:11604"/>
        <dbReference type="ChEBI" id="CHEBI:15378"/>
        <dbReference type="ChEBI" id="CHEBI:29999"/>
        <dbReference type="ChEBI" id="CHEBI:30616"/>
        <dbReference type="ChEBI" id="CHEBI:83421"/>
        <dbReference type="ChEBI" id="CHEBI:456216"/>
        <dbReference type="EC" id="2.7.11.1"/>
    </reaction>
</comment>
<dbReference type="Gene3D" id="1.10.510.10">
    <property type="entry name" value="Transferase(Phosphotransferase) domain 1"/>
    <property type="match status" value="1"/>
</dbReference>
<dbReference type="InterPro" id="IPR043891">
    <property type="entry name" value="SPARK"/>
</dbReference>
<evidence type="ECO:0000256" key="5">
    <source>
        <dbReference type="ARBA" id="ARBA00022692"/>
    </source>
</evidence>
<sequence length="606" mass="67624">MKVAVLLTILSLFLSSANSTDCSLDFDAFPYKPVGECVRPNDHEVIVSDIVRTTQCCRSVLYFFSKALARSASQAQAILLDKQQWDTCTSRFNMQYNLSIGSCKFDLLHQDSGNCSSLTLASIRSKYGQQFDSVITSCSQFDVPSFISRCGNCTDEISNMIENIVEDLKVKDNDMQKEICSVVTIAAIASNRTRDDAWTDGYYRCLAAMDSGSCKHSNYVVEMILGTLVVLMGLFLLITLFKARKRTHAHNKGTNTAPGKVASKWSGLYRFSKAEIEKAINYSSSRIRLGTGSAGQVYQGILPSGQLVAIKHLYRTAMSGSFTREVEGLSKVRHPNLVSLLGYCNENGDKYLVYEYCSNGNLAHNLLRSDALLSWGKRVKILRDCSLALRFLHTHPDGCIVHRDIKLANILLMDNMEPKLSDFGLARMVGMKETKCFTEVRGTIGYMDPEYMSHGNLSCASDIYSFGVVILQLLSGRKVIELDIKARETLTRKAKDVSAGKRPLEDFVDPRLEGELNLEVFKSILDIAVLCVASSSKGRPTINDLVGETERVYEYTSADMVELVPFFLHSFHSVNAFPDDDFHLLCSLHKQGDRIMQHPYQALNLL</sequence>
<dbReference type="InterPro" id="IPR011009">
    <property type="entry name" value="Kinase-like_dom_sf"/>
</dbReference>
<dbReference type="FunFam" id="3.30.200.20:FF:000610">
    <property type="entry name" value="Cysteine-rich receptor-like protein kinase 40"/>
    <property type="match status" value="1"/>
</dbReference>
<dbReference type="EMBL" id="JAQQAF010000008">
    <property type="protein sequence ID" value="KAJ8464292.1"/>
    <property type="molecule type" value="Genomic_DNA"/>
</dbReference>
<dbReference type="GO" id="GO:0005524">
    <property type="term" value="F:ATP binding"/>
    <property type="evidence" value="ECO:0007669"/>
    <property type="project" value="UniProtKB-KW"/>
</dbReference>
<dbReference type="SMART" id="SM00220">
    <property type="entry name" value="S_TKc"/>
    <property type="match status" value="1"/>
</dbReference>
<dbReference type="Pfam" id="PF19160">
    <property type="entry name" value="SPARK"/>
    <property type="match status" value="1"/>
</dbReference>
<keyword evidence="5 12" id="KW-0812">Transmembrane</keyword>
<feature type="chain" id="PRO_5043832533" description="non-specific serine/threonine protein kinase" evidence="13">
    <location>
        <begin position="20"/>
        <end position="606"/>
    </location>
</feature>
<dbReference type="PROSITE" id="PS00108">
    <property type="entry name" value="PROTEIN_KINASE_ST"/>
    <property type="match status" value="1"/>
</dbReference>
<evidence type="ECO:0000256" key="13">
    <source>
        <dbReference type="SAM" id="SignalP"/>
    </source>
</evidence>
<evidence type="ECO:0000256" key="9">
    <source>
        <dbReference type="ARBA" id="ARBA00023136"/>
    </source>
</evidence>
<evidence type="ECO:0000256" key="1">
    <source>
        <dbReference type="ARBA" id="ARBA00004162"/>
    </source>
</evidence>
<evidence type="ECO:0000259" key="14">
    <source>
        <dbReference type="PROSITE" id="PS50011"/>
    </source>
</evidence>
<dbReference type="Pfam" id="PF00069">
    <property type="entry name" value="Pkinase"/>
    <property type="match status" value="1"/>
</dbReference>
<keyword evidence="13" id="KW-0732">Signal</keyword>
<keyword evidence="3" id="KW-0418">Kinase</keyword>
<gene>
    <name evidence="15" type="ORF">OPV22_026844</name>
</gene>
<proteinExistence type="predicted"/>